<gene>
    <name evidence="4" type="ORF">GGR38_004024</name>
</gene>
<dbReference type="AlphaFoldDB" id="A0A7W6CQ08"/>
<dbReference type="GO" id="GO:0017089">
    <property type="term" value="F:glycolipid transfer activity"/>
    <property type="evidence" value="ECO:0007669"/>
    <property type="project" value="TreeGrafter"/>
</dbReference>
<evidence type="ECO:0000259" key="3">
    <source>
        <dbReference type="Pfam" id="PF03968"/>
    </source>
</evidence>
<protein>
    <submittedName>
        <fullName evidence="4">Lipopolysaccharide export system protein LptA</fullName>
    </submittedName>
</protein>
<dbReference type="Pfam" id="PF03968">
    <property type="entry name" value="LptD_N"/>
    <property type="match status" value="1"/>
</dbReference>
<dbReference type="EMBL" id="JACIDX010000018">
    <property type="protein sequence ID" value="MBB3957051.1"/>
    <property type="molecule type" value="Genomic_DNA"/>
</dbReference>
<feature type="domain" description="Organic solvent tolerance-like N-terminal" evidence="3">
    <location>
        <begin position="30"/>
        <end position="136"/>
    </location>
</feature>
<dbReference type="PANTHER" id="PTHR36504:SF1">
    <property type="entry name" value="LIPOPOLYSACCHARIDE EXPORT SYSTEM PROTEIN LPTA"/>
    <property type="match status" value="1"/>
</dbReference>
<dbReference type="InterPro" id="IPR005653">
    <property type="entry name" value="OstA-like_N"/>
</dbReference>
<dbReference type="GO" id="GO:0030288">
    <property type="term" value="C:outer membrane-bounded periplasmic space"/>
    <property type="evidence" value="ECO:0007669"/>
    <property type="project" value="TreeGrafter"/>
</dbReference>
<comment type="caution">
    <text evidence="4">The sequence shown here is derived from an EMBL/GenBank/DDBJ whole genome shotgun (WGS) entry which is preliminary data.</text>
</comment>
<name>A0A7W6CQ08_9SPHN</name>
<reference evidence="4 5" key="1">
    <citation type="submission" date="2020-08" db="EMBL/GenBank/DDBJ databases">
        <title>Genomic Encyclopedia of Type Strains, Phase IV (KMG-IV): sequencing the most valuable type-strain genomes for metagenomic binning, comparative biology and taxonomic classification.</title>
        <authorList>
            <person name="Goeker M."/>
        </authorList>
    </citation>
    <scope>NUCLEOTIDE SEQUENCE [LARGE SCALE GENOMIC DNA]</scope>
    <source>
        <strain evidence="4 5">DSM 27057</strain>
    </source>
</reference>
<sequence length="170" mass="18182">MALVLGGSAGALLAQGLGNHDSDKPVDYAADRIEVQDKAKRVLLTGNVDITQQDLRMKAARTIVAYANEGGDNNNIKIQRIDATGNVEINQGDDRVWGDMATYDFTRRVITVVGHVRLQNARGSGKGERLVIDLDRHVSNFVGASSGTGDKSESGRVTGSFTVAKRSTTP</sequence>
<evidence type="ECO:0000313" key="4">
    <source>
        <dbReference type="EMBL" id="MBB3957051.1"/>
    </source>
</evidence>
<keyword evidence="1" id="KW-0732">Signal</keyword>
<feature type="region of interest" description="Disordered" evidence="2">
    <location>
        <begin position="143"/>
        <end position="170"/>
    </location>
</feature>
<evidence type="ECO:0000256" key="2">
    <source>
        <dbReference type="SAM" id="MobiDB-lite"/>
    </source>
</evidence>
<keyword evidence="5" id="KW-1185">Reference proteome</keyword>
<organism evidence="4 5">
    <name type="scientific">Novosphingobium sediminicola</name>
    <dbReference type="NCBI Taxonomy" id="563162"/>
    <lineage>
        <taxon>Bacteria</taxon>
        <taxon>Pseudomonadati</taxon>
        <taxon>Pseudomonadota</taxon>
        <taxon>Alphaproteobacteria</taxon>
        <taxon>Sphingomonadales</taxon>
        <taxon>Sphingomonadaceae</taxon>
        <taxon>Novosphingobium</taxon>
    </lineage>
</organism>
<dbReference type="PANTHER" id="PTHR36504">
    <property type="entry name" value="LIPOPOLYSACCHARIDE EXPORT SYSTEM PROTEIN LPTA"/>
    <property type="match status" value="1"/>
</dbReference>
<dbReference type="Proteomes" id="UP000548867">
    <property type="component" value="Unassembled WGS sequence"/>
</dbReference>
<evidence type="ECO:0000313" key="5">
    <source>
        <dbReference type="Proteomes" id="UP000548867"/>
    </source>
</evidence>
<dbReference type="InterPro" id="IPR052037">
    <property type="entry name" value="LPS_export_LptA"/>
</dbReference>
<proteinExistence type="predicted"/>
<accession>A0A7W6CQ08</accession>
<dbReference type="GO" id="GO:0009279">
    <property type="term" value="C:cell outer membrane"/>
    <property type="evidence" value="ECO:0007669"/>
    <property type="project" value="TreeGrafter"/>
</dbReference>
<dbReference type="Gene3D" id="2.60.450.10">
    <property type="entry name" value="Lipopolysaccharide (LPS) transport protein A like domain"/>
    <property type="match status" value="1"/>
</dbReference>
<dbReference type="GO" id="GO:0015920">
    <property type="term" value="P:lipopolysaccharide transport"/>
    <property type="evidence" value="ECO:0007669"/>
    <property type="project" value="TreeGrafter"/>
</dbReference>
<evidence type="ECO:0000256" key="1">
    <source>
        <dbReference type="ARBA" id="ARBA00022729"/>
    </source>
</evidence>